<dbReference type="PROSITE" id="PS51097">
    <property type="entry name" value="PTS_EIIA_TYPE_5"/>
    <property type="match status" value="1"/>
</dbReference>
<dbReference type="Pfam" id="PF03829">
    <property type="entry name" value="PTSIIA_gutA"/>
    <property type="match status" value="1"/>
</dbReference>
<dbReference type="RefSeq" id="WP_086349576.1">
    <property type="nucleotide sequence ID" value="NZ_CP147247.1"/>
</dbReference>
<organism evidence="2">
    <name type="scientific">Candidatus Enterococcus clewellii</name>
    <dbReference type="NCBI Taxonomy" id="1834193"/>
    <lineage>
        <taxon>Bacteria</taxon>
        <taxon>Bacillati</taxon>
        <taxon>Bacillota</taxon>
        <taxon>Bacilli</taxon>
        <taxon>Lactobacillales</taxon>
        <taxon>Enterococcaceae</taxon>
        <taxon>Enterococcus</taxon>
    </lineage>
</organism>
<dbReference type="EMBL" id="CP147247">
    <property type="protein sequence ID" value="WYJ90556.1"/>
    <property type="molecule type" value="Genomic_DNA"/>
</dbReference>
<dbReference type="PANTHER" id="PTHR40398">
    <property type="entry name" value="PTS SYSTEM GLUCITOL/SORBITOL-SPECIFIC EIIA COMPONENT"/>
    <property type="match status" value="1"/>
</dbReference>
<dbReference type="GO" id="GO:0005737">
    <property type="term" value="C:cytoplasm"/>
    <property type="evidence" value="ECO:0007669"/>
    <property type="project" value="InterPro"/>
</dbReference>
<dbReference type="InterPro" id="IPR004716">
    <property type="entry name" value="PTS_IIA_glucitol/sorbitol-sp"/>
</dbReference>
<dbReference type="GO" id="GO:0009401">
    <property type="term" value="P:phosphoenolpyruvate-dependent sugar phosphotransferase system"/>
    <property type="evidence" value="ECO:0007669"/>
    <property type="project" value="InterPro"/>
</dbReference>
<gene>
    <name evidence="3" type="ORF">A5888_002313</name>
    <name evidence="2" type="ORF">A5888_002525</name>
</gene>
<evidence type="ECO:0000313" key="2">
    <source>
        <dbReference type="EMBL" id="OTP14424.1"/>
    </source>
</evidence>
<dbReference type="InterPro" id="IPR036665">
    <property type="entry name" value="PTS_IIA_glucitol/sorbitol_sf"/>
</dbReference>
<evidence type="ECO:0000313" key="3">
    <source>
        <dbReference type="EMBL" id="WYJ90556.1"/>
    </source>
</evidence>
<protein>
    <submittedName>
        <fullName evidence="3">PTS system, glucitol/sorbitol-specific IIA component</fullName>
    </submittedName>
</protein>
<name>A0A242K5J9_9ENTE</name>
<sequence length="118" mass="12866">MYKTIVTEIGELVPAFAEERLVVLFGPEATSELRAISVIHEAIEKQENALVVGRTLTIGTQRYEIIKVGAAANKNFDEHGHVSVYFQEGIDEVLPGAIIVGPGQFPEINVGNTIEIHP</sequence>
<accession>A0A242K5J9</accession>
<dbReference type="PANTHER" id="PTHR40398:SF1">
    <property type="entry name" value="PTS SYSTEM GLUCITOL_SORBITOL-SPECIFIC EIIA COMPONENT"/>
    <property type="match status" value="1"/>
</dbReference>
<keyword evidence="4" id="KW-1185">Reference proteome</keyword>
<dbReference type="SUPFAM" id="SSF141530">
    <property type="entry name" value="PTSIIA/GutA-like"/>
    <property type="match status" value="1"/>
</dbReference>
<evidence type="ECO:0000256" key="1">
    <source>
        <dbReference type="PROSITE-ProRule" id="PRU00420"/>
    </source>
</evidence>
<dbReference type="Proteomes" id="UP000195141">
    <property type="component" value="Chromosome"/>
</dbReference>
<dbReference type="EMBL" id="NGMM01000004">
    <property type="protein sequence ID" value="OTP14424.1"/>
    <property type="molecule type" value="Genomic_DNA"/>
</dbReference>
<dbReference type="GO" id="GO:0008982">
    <property type="term" value="F:protein-N(PI)-phosphohistidine-sugar phosphotransferase activity"/>
    <property type="evidence" value="ECO:0007669"/>
    <property type="project" value="InterPro"/>
</dbReference>
<feature type="modified residue" description="Phosphohistidine; by HPr" evidence="1">
    <location>
        <position position="40"/>
    </location>
</feature>
<reference evidence="2" key="1">
    <citation type="submission" date="2017-05" db="EMBL/GenBank/DDBJ databases">
        <title>The Genome Sequence of Enterococcus sp. 9E7_DIV0242.</title>
        <authorList>
            <consortium name="The Broad Institute Genomics Platform"/>
            <consortium name="The Broad Institute Genomic Center for Infectious Diseases"/>
            <person name="Earl A."/>
            <person name="Manson A."/>
            <person name="Schwartman J."/>
            <person name="Gilmore M."/>
            <person name="Abouelleil A."/>
            <person name="Cao P."/>
            <person name="Chapman S."/>
            <person name="Cusick C."/>
            <person name="Shea T."/>
            <person name="Young S."/>
            <person name="Neafsey D."/>
            <person name="Nusbaum C."/>
            <person name="Birren B."/>
        </authorList>
    </citation>
    <scope>NUCLEOTIDE SEQUENCE [LARGE SCALE GENOMIC DNA]</scope>
    <source>
        <strain evidence="2">9E7_DIV0242</strain>
    </source>
</reference>
<dbReference type="AlphaFoldDB" id="A0A242K5J9"/>
<evidence type="ECO:0000313" key="4">
    <source>
        <dbReference type="Proteomes" id="UP000195141"/>
    </source>
</evidence>
<dbReference type="Gene3D" id="2.40.33.40">
    <property type="entry name" value="Phosphotransferase system, glucitol/sorbitol-specific IIA component"/>
    <property type="match status" value="1"/>
</dbReference>
<reference evidence="3" key="3">
    <citation type="submission" date="2024-03" db="EMBL/GenBank/DDBJ databases">
        <title>The Genome Sequence of Enterococcus sp. DIV0242b.</title>
        <authorList>
            <consortium name="The Broad Institute Genomics Platform"/>
            <consortium name="The Broad Institute Microbial Omics Core"/>
            <consortium name="The Broad Institute Genomic Center for Infectious Diseases"/>
            <person name="Earl A."/>
            <person name="Manson A."/>
            <person name="Gilmore M."/>
            <person name="Schwartman J."/>
            <person name="Shea T."/>
            <person name="Abouelleil A."/>
            <person name="Cao P."/>
            <person name="Chapman S."/>
            <person name="Cusick C."/>
            <person name="Young S."/>
            <person name="Neafsey D."/>
            <person name="Nusbaum C."/>
            <person name="Birren B."/>
        </authorList>
    </citation>
    <scope>NUCLEOTIDE SEQUENCE</scope>
    <source>
        <strain evidence="3">9E7_DIV0242</strain>
    </source>
</reference>
<dbReference type="GO" id="GO:0016301">
    <property type="term" value="F:kinase activity"/>
    <property type="evidence" value="ECO:0007669"/>
    <property type="project" value="TreeGrafter"/>
</dbReference>
<proteinExistence type="predicted"/>
<dbReference type="OrthoDB" id="7065254at2"/>
<reference evidence="3" key="2">
    <citation type="submission" date="2017-05" db="EMBL/GenBank/DDBJ databases">
        <authorList>
            <consortium name="The Broad Institute Genomics Platform"/>
            <consortium name="The Broad Institute Genomic Center for Infectious Diseases"/>
            <person name="Earl A."/>
            <person name="Manson A."/>
            <person name="Schwartman J."/>
            <person name="Gilmore M."/>
            <person name="Abouelleil A."/>
            <person name="Cao P."/>
            <person name="Chapman S."/>
            <person name="Cusick C."/>
            <person name="Shea T."/>
            <person name="Young S."/>
            <person name="Neafsey D."/>
            <person name="Nusbaum C."/>
            <person name="Birren B."/>
        </authorList>
    </citation>
    <scope>NUCLEOTIDE SEQUENCE</scope>
    <source>
        <strain evidence="3">9E7_DIV0242</strain>
    </source>
</reference>